<dbReference type="GO" id="GO:0000981">
    <property type="term" value="F:DNA-binding transcription factor activity, RNA polymerase II-specific"/>
    <property type="evidence" value="ECO:0007669"/>
    <property type="project" value="TreeGrafter"/>
</dbReference>
<evidence type="ECO:0000256" key="5">
    <source>
        <dbReference type="ARBA" id="ARBA00023242"/>
    </source>
</evidence>
<keyword evidence="10" id="KW-1185">Reference proteome</keyword>
<proteinExistence type="predicted"/>
<keyword evidence="2" id="KW-0677">Repeat</keyword>
<evidence type="ECO:0000256" key="3">
    <source>
        <dbReference type="ARBA" id="ARBA00022771"/>
    </source>
</evidence>
<dbReference type="GO" id="GO:0008270">
    <property type="term" value="F:zinc ion binding"/>
    <property type="evidence" value="ECO:0007669"/>
    <property type="project" value="UniProtKB-KW"/>
</dbReference>
<dbReference type="InterPro" id="IPR036236">
    <property type="entry name" value="Znf_C2H2_sf"/>
</dbReference>
<keyword evidence="1" id="KW-0479">Metal-binding</keyword>
<evidence type="ECO:0000313" key="10">
    <source>
        <dbReference type="Proteomes" id="UP000563060"/>
    </source>
</evidence>
<dbReference type="EMBL" id="VZZT01007041">
    <property type="protein sequence ID" value="NXW11645.1"/>
    <property type="molecule type" value="Genomic_DNA"/>
</dbReference>
<dbReference type="PROSITE" id="PS50157">
    <property type="entry name" value="ZINC_FINGER_C2H2_2"/>
    <property type="match status" value="2"/>
</dbReference>
<feature type="compositionally biased region" description="Polar residues" evidence="7">
    <location>
        <begin position="1"/>
        <end position="15"/>
    </location>
</feature>
<evidence type="ECO:0000259" key="8">
    <source>
        <dbReference type="PROSITE" id="PS50157"/>
    </source>
</evidence>
<evidence type="ECO:0000256" key="4">
    <source>
        <dbReference type="ARBA" id="ARBA00022833"/>
    </source>
</evidence>
<feature type="domain" description="C2H2-type" evidence="8">
    <location>
        <begin position="1"/>
        <end position="20"/>
    </location>
</feature>
<dbReference type="SUPFAM" id="SSF57667">
    <property type="entry name" value="beta-beta-alpha zinc fingers"/>
    <property type="match status" value="1"/>
</dbReference>
<keyword evidence="3 6" id="KW-0863">Zinc-finger</keyword>
<feature type="domain" description="C2H2-type" evidence="8">
    <location>
        <begin position="21"/>
        <end position="48"/>
    </location>
</feature>
<dbReference type="PANTHER" id="PTHR23235:SF142">
    <property type="entry name" value="ZINC FINGER PROTEIN 384"/>
    <property type="match status" value="1"/>
</dbReference>
<evidence type="ECO:0000256" key="1">
    <source>
        <dbReference type="ARBA" id="ARBA00022723"/>
    </source>
</evidence>
<evidence type="ECO:0000256" key="6">
    <source>
        <dbReference type="PROSITE-ProRule" id="PRU00042"/>
    </source>
</evidence>
<feature type="region of interest" description="Disordered" evidence="7">
    <location>
        <begin position="1"/>
        <end position="24"/>
    </location>
</feature>
<reference evidence="9 10" key="1">
    <citation type="submission" date="2019-09" db="EMBL/GenBank/DDBJ databases">
        <title>Bird 10,000 Genomes (B10K) Project - Family phase.</title>
        <authorList>
            <person name="Zhang G."/>
        </authorList>
    </citation>
    <scope>NUCLEOTIDE SEQUENCE [LARGE SCALE GENOMIC DNA]</scope>
    <source>
        <strain evidence="9">B10K-DU-006-09</strain>
        <tissue evidence="9">Muscle</tissue>
    </source>
</reference>
<name>A0A7L3ZDJ2_FREGA</name>
<dbReference type="AlphaFoldDB" id="A0A7L3ZDJ2"/>
<feature type="non-terminal residue" evidence="9">
    <location>
        <position position="1"/>
    </location>
</feature>
<dbReference type="FunFam" id="3.30.160.60:FF:002343">
    <property type="entry name" value="Zinc finger protein 33A"/>
    <property type="match status" value="1"/>
</dbReference>
<dbReference type="PANTHER" id="PTHR23235">
    <property type="entry name" value="KRUEPPEL-LIKE TRANSCRIPTION FACTOR"/>
    <property type="match status" value="1"/>
</dbReference>
<sequence length="56" mass="6574">CFAQRSHLTTHQMTHTGERPYMGQDCRKSFGRSSNLIRHQWIHVGERPYRCPSCGK</sequence>
<protein>
    <submittedName>
        <fullName evidence="9">ZN205 protein</fullName>
    </submittedName>
</protein>
<comment type="caution">
    <text evidence="9">The sequence shown here is derived from an EMBL/GenBank/DDBJ whole genome shotgun (WGS) entry which is preliminary data.</text>
</comment>
<evidence type="ECO:0000256" key="2">
    <source>
        <dbReference type="ARBA" id="ARBA00022737"/>
    </source>
</evidence>
<organism evidence="9 10">
    <name type="scientific">Fregetta grallaria</name>
    <name type="common">White-bellied storm-petrel</name>
    <name type="synonym">Procellaria grallaria</name>
    <dbReference type="NCBI Taxonomy" id="79628"/>
    <lineage>
        <taxon>Eukaryota</taxon>
        <taxon>Metazoa</taxon>
        <taxon>Chordata</taxon>
        <taxon>Craniata</taxon>
        <taxon>Vertebrata</taxon>
        <taxon>Euteleostomi</taxon>
        <taxon>Archelosauria</taxon>
        <taxon>Archosauria</taxon>
        <taxon>Dinosauria</taxon>
        <taxon>Saurischia</taxon>
        <taxon>Theropoda</taxon>
        <taxon>Coelurosauria</taxon>
        <taxon>Aves</taxon>
        <taxon>Neognathae</taxon>
        <taxon>Neoaves</taxon>
        <taxon>Aequornithes</taxon>
        <taxon>Procellariiformes</taxon>
        <taxon>Hydrobatidae</taxon>
        <taxon>Fregetta</taxon>
    </lineage>
</organism>
<keyword evidence="5" id="KW-0539">Nucleus</keyword>
<dbReference type="GO" id="GO:0000978">
    <property type="term" value="F:RNA polymerase II cis-regulatory region sequence-specific DNA binding"/>
    <property type="evidence" value="ECO:0007669"/>
    <property type="project" value="TreeGrafter"/>
</dbReference>
<dbReference type="Gene3D" id="3.30.160.60">
    <property type="entry name" value="Classic Zinc Finger"/>
    <property type="match status" value="2"/>
</dbReference>
<dbReference type="Pfam" id="PF00096">
    <property type="entry name" value="zf-C2H2"/>
    <property type="match status" value="1"/>
</dbReference>
<dbReference type="InterPro" id="IPR013087">
    <property type="entry name" value="Znf_C2H2_type"/>
</dbReference>
<dbReference type="Proteomes" id="UP000563060">
    <property type="component" value="Unassembled WGS sequence"/>
</dbReference>
<accession>A0A7L3ZDJ2</accession>
<evidence type="ECO:0000313" key="9">
    <source>
        <dbReference type="EMBL" id="NXW11645.1"/>
    </source>
</evidence>
<gene>
    <name evidence="9" type="primary">Znf205</name>
    <name evidence="9" type="ORF">FREGRA_R01520</name>
</gene>
<evidence type="ECO:0000256" key="7">
    <source>
        <dbReference type="SAM" id="MobiDB-lite"/>
    </source>
</evidence>
<feature type="non-terminal residue" evidence="9">
    <location>
        <position position="56"/>
    </location>
</feature>
<keyword evidence="4" id="KW-0862">Zinc</keyword>